<evidence type="ECO:0000256" key="4">
    <source>
        <dbReference type="ARBA" id="ARBA00015492"/>
    </source>
</evidence>
<dbReference type="PIRSF" id="PIRSF004930">
    <property type="entry name" value="Tln_factor_SUA5"/>
    <property type="match status" value="1"/>
</dbReference>
<comment type="subcellular location">
    <subcellularLocation>
        <location evidence="1 13">Cytoplasm</location>
    </subcellularLocation>
</comment>
<comment type="function">
    <text evidence="13">Required for the formation of a threonylcarbamoyl group on adenosine at position 37 (t(6)A37) in tRNAs that read codons beginning with adenine.</text>
</comment>
<dbReference type="GO" id="GO:0000049">
    <property type="term" value="F:tRNA binding"/>
    <property type="evidence" value="ECO:0007669"/>
    <property type="project" value="TreeGrafter"/>
</dbReference>
<feature type="binding site" evidence="14">
    <location>
        <position position="54"/>
    </location>
    <ligand>
        <name>ATP</name>
        <dbReference type="ChEBI" id="CHEBI:30616"/>
    </ligand>
</feature>
<protein>
    <recommendedName>
        <fullName evidence="4 13">Threonylcarbamoyl-AMP synthase</fullName>
        <shortName evidence="13">TC-AMP synthase</shortName>
        <ecNumber evidence="3 13">2.7.7.87</ecNumber>
    </recommendedName>
    <alternativeName>
        <fullName evidence="11 13">L-threonylcarbamoyladenylate synthase</fullName>
    </alternativeName>
</protein>
<dbReference type="PANTHER" id="PTHR17490">
    <property type="entry name" value="SUA5"/>
    <property type="match status" value="1"/>
</dbReference>
<evidence type="ECO:0000313" key="16">
    <source>
        <dbReference type="EMBL" id="XBQ24766.1"/>
    </source>
</evidence>
<dbReference type="Pfam" id="PF03481">
    <property type="entry name" value="Sua5_C"/>
    <property type="match status" value="1"/>
</dbReference>
<keyword evidence="9 13" id="KW-0547">Nucleotide-binding</keyword>
<dbReference type="InterPro" id="IPR050156">
    <property type="entry name" value="TC-AMP_synthase_SUA5"/>
</dbReference>
<gene>
    <name evidence="16" type="ORF">ABNE31_07575</name>
</gene>
<feature type="binding site" evidence="14">
    <location>
        <position position="186"/>
    </location>
    <ligand>
        <name>ATP</name>
        <dbReference type="ChEBI" id="CHEBI:30616"/>
    </ligand>
</feature>
<dbReference type="Pfam" id="PF01300">
    <property type="entry name" value="Sua5_yciO_yrdC"/>
    <property type="match status" value="1"/>
</dbReference>
<dbReference type="InterPro" id="IPR010923">
    <property type="entry name" value="T(6)A37_SUA5"/>
</dbReference>
<dbReference type="InterPro" id="IPR038385">
    <property type="entry name" value="Sua5/YwlC_C"/>
</dbReference>
<feature type="binding site" evidence="14">
    <location>
        <position position="133"/>
    </location>
    <ligand>
        <name>L-threonine</name>
        <dbReference type="ChEBI" id="CHEBI:57926"/>
    </ligand>
</feature>
<sequence>MLLGPDELEKAVAILKKNDVLAIPTETVYGLAGNIYSEEAIAKIFELKKRPLNNPLIVHLHKMEQVHEIVAEFPPKAKLLAEQFWPGPLTLVLKKGNNVPDLVTAGKDTVAIRIPDHPVTLALLEKLPFPIAAPSANPFNRISPTSAEHVLGYFQNTLAVLDGGACKKGIESTIIGFEGEEPILYRLGSISKETIEEVIGEVRVQNKAKAAPNAPGMLKKHYAPTTKTYLTDNAQEMAYLTEGKKVGLLRFTGKSEDPNYRHIEILSPSGDLAEATANLYGALHRLDSMKLDMIIAERVPQIGLGVSINDRLERATQ</sequence>
<proteinExistence type="inferred from homology"/>
<feature type="binding site" evidence="14">
    <location>
        <position position="222"/>
    </location>
    <ligand>
        <name>ATP</name>
        <dbReference type="ChEBI" id="CHEBI:30616"/>
    </ligand>
</feature>
<evidence type="ECO:0000259" key="15">
    <source>
        <dbReference type="PROSITE" id="PS51163"/>
    </source>
</evidence>
<keyword evidence="6 13" id="KW-0808">Transferase</keyword>
<dbReference type="InterPro" id="IPR006070">
    <property type="entry name" value="Sua5-like_dom"/>
</dbReference>
<comment type="catalytic activity">
    <reaction evidence="12 13">
        <text>L-threonine + hydrogencarbonate + ATP = L-threonylcarbamoyladenylate + diphosphate + H2O</text>
        <dbReference type="Rhea" id="RHEA:36407"/>
        <dbReference type="ChEBI" id="CHEBI:15377"/>
        <dbReference type="ChEBI" id="CHEBI:17544"/>
        <dbReference type="ChEBI" id="CHEBI:30616"/>
        <dbReference type="ChEBI" id="CHEBI:33019"/>
        <dbReference type="ChEBI" id="CHEBI:57926"/>
        <dbReference type="ChEBI" id="CHEBI:73682"/>
        <dbReference type="EC" id="2.7.7.87"/>
    </reaction>
</comment>
<accession>A0AAU7N2S5</accession>
<feature type="binding site" evidence="14">
    <location>
        <position position="113"/>
    </location>
    <ligand>
        <name>L-threonine</name>
        <dbReference type="ChEBI" id="CHEBI:57926"/>
    </ligand>
</feature>
<feature type="binding site" evidence="14">
    <location>
        <position position="50"/>
    </location>
    <ligand>
        <name>ATP</name>
        <dbReference type="ChEBI" id="CHEBI:30616"/>
    </ligand>
</feature>
<keyword evidence="7 13" id="KW-0819">tRNA processing</keyword>
<feature type="binding site" evidence="14">
    <location>
        <position position="143"/>
    </location>
    <ligand>
        <name>ATP</name>
        <dbReference type="ChEBI" id="CHEBI:30616"/>
    </ligand>
</feature>
<feature type="binding site" evidence="14">
    <location>
        <position position="172"/>
    </location>
    <ligand>
        <name>L-threonine</name>
        <dbReference type="ChEBI" id="CHEBI:57926"/>
    </ligand>
</feature>
<dbReference type="KEGG" id="fld:ABNE31_07575"/>
<dbReference type="SUPFAM" id="SSF55821">
    <property type="entry name" value="YrdC/RibB"/>
    <property type="match status" value="1"/>
</dbReference>
<dbReference type="PROSITE" id="PS51163">
    <property type="entry name" value="YRDC"/>
    <property type="match status" value="1"/>
</dbReference>
<evidence type="ECO:0000256" key="3">
    <source>
        <dbReference type="ARBA" id="ARBA00012584"/>
    </source>
</evidence>
<keyword evidence="8 13" id="KW-0548">Nucleotidyltransferase</keyword>
<evidence type="ECO:0000256" key="9">
    <source>
        <dbReference type="ARBA" id="ARBA00022741"/>
    </source>
</evidence>
<evidence type="ECO:0000256" key="5">
    <source>
        <dbReference type="ARBA" id="ARBA00022490"/>
    </source>
</evidence>
<dbReference type="InterPro" id="IPR005145">
    <property type="entry name" value="Sua5_C"/>
</dbReference>
<evidence type="ECO:0000256" key="7">
    <source>
        <dbReference type="ARBA" id="ARBA00022694"/>
    </source>
</evidence>
<feature type="binding site" evidence="14">
    <location>
        <position position="109"/>
    </location>
    <ligand>
        <name>ATP</name>
        <dbReference type="ChEBI" id="CHEBI:30616"/>
    </ligand>
</feature>
<dbReference type="RefSeq" id="WP_349352914.1">
    <property type="nucleotide sequence ID" value="NZ_CP157804.1"/>
</dbReference>
<keyword evidence="10 13" id="KW-0067">ATP-binding</keyword>
<dbReference type="GO" id="GO:0006450">
    <property type="term" value="P:regulation of translational fidelity"/>
    <property type="evidence" value="ECO:0007669"/>
    <property type="project" value="TreeGrafter"/>
</dbReference>
<dbReference type="Gene3D" id="3.40.50.11030">
    <property type="entry name" value="Threonylcarbamoyl-AMP synthase, C-terminal domain"/>
    <property type="match status" value="1"/>
</dbReference>
<dbReference type="Gene3D" id="3.90.870.10">
    <property type="entry name" value="DHBP synthase"/>
    <property type="match status" value="1"/>
</dbReference>
<feature type="binding site" evidence="14">
    <location>
        <position position="135"/>
    </location>
    <ligand>
        <name>ATP</name>
        <dbReference type="ChEBI" id="CHEBI:30616"/>
    </ligand>
</feature>
<evidence type="ECO:0000256" key="1">
    <source>
        <dbReference type="ARBA" id="ARBA00004496"/>
    </source>
</evidence>
<dbReference type="GO" id="GO:0005737">
    <property type="term" value="C:cytoplasm"/>
    <property type="evidence" value="ECO:0007669"/>
    <property type="project" value="UniProtKB-SubCell"/>
</dbReference>
<dbReference type="FunFam" id="3.90.870.10:FF:000009">
    <property type="entry name" value="Threonylcarbamoyl-AMP synthase, putative"/>
    <property type="match status" value="1"/>
</dbReference>
<evidence type="ECO:0000256" key="14">
    <source>
        <dbReference type="PIRSR" id="PIRSR004930-1"/>
    </source>
</evidence>
<evidence type="ECO:0000256" key="2">
    <source>
        <dbReference type="ARBA" id="ARBA00007663"/>
    </source>
</evidence>
<dbReference type="NCBIfam" id="TIGR00057">
    <property type="entry name" value="L-threonylcarbamoyladenylate synthase"/>
    <property type="match status" value="1"/>
</dbReference>
<evidence type="ECO:0000256" key="12">
    <source>
        <dbReference type="ARBA" id="ARBA00048366"/>
    </source>
</evidence>
<dbReference type="InterPro" id="IPR017945">
    <property type="entry name" value="DHBP_synth_RibB-like_a/b_dom"/>
</dbReference>
<feature type="binding site" evidence="14">
    <location>
        <position position="59"/>
    </location>
    <ligand>
        <name>ATP</name>
        <dbReference type="ChEBI" id="CHEBI:30616"/>
    </ligand>
</feature>
<comment type="similarity">
    <text evidence="2 13">Belongs to the SUA5 family.</text>
</comment>
<evidence type="ECO:0000256" key="10">
    <source>
        <dbReference type="ARBA" id="ARBA00022840"/>
    </source>
</evidence>
<evidence type="ECO:0000256" key="8">
    <source>
        <dbReference type="ARBA" id="ARBA00022695"/>
    </source>
</evidence>
<evidence type="ECO:0000256" key="11">
    <source>
        <dbReference type="ARBA" id="ARBA00029774"/>
    </source>
</evidence>
<dbReference type="GO" id="GO:0061710">
    <property type="term" value="F:L-threonylcarbamoyladenylate synthase"/>
    <property type="evidence" value="ECO:0007669"/>
    <property type="project" value="UniProtKB-EC"/>
</dbReference>
<dbReference type="GO" id="GO:0003725">
    <property type="term" value="F:double-stranded RNA binding"/>
    <property type="evidence" value="ECO:0007669"/>
    <property type="project" value="UniProtKB-UniRule"/>
</dbReference>
<evidence type="ECO:0000256" key="13">
    <source>
        <dbReference type="PIRNR" id="PIRNR004930"/>
    </source>
</evidence>
<name>A0AAU7N2S5_9FLAO</name>
<dbReference type="PANTHER" id="PTHR17490:SF16">
    <property type="entry name" value="THREONYLCARBAMOYL-AMP SYNTHASE"/>
    <property type="match status" value="1"/>
</dbReference>
<dbReference type="EC" id="2.7.7.87" evidence="3 13"/>
<keyword evidence="5 13" id="KW-0963">Cytoplasm</keyword>
<feature type="binding site" evidence="14">
    <location>
        <position position="27"/>
    </location>
    <ligand>
        <name>L-threonine</name>
        <dbReference type="ChEBI" id="CHEBI:57926"/>
    </ligand>
</feature>
<dbReference type="EMBL" id="CP157804">
    <property type="protein sequence ID" value="XBQ24766.1"/>
    <property type="molecule type" value="Genomic_DNA"/>
</dbReference>
<evidence type="ECO:0000256" key="6">
    <source>
        <dbReference type="ARBA" id="ARBA00022679"/>
    </source>
</evidence>
<dbReference type="GO" id="GO:0008033">
    <property type="term" value="P:tRNA processing"/>
    <property type="evidence" value="ECO:0007669"/>
    <property type="project" value="UniProtKB-KW"/>
</dbReference>
<dbReference type="AlphaFoldDB" id="A0AAU7N2S5"/>
<feature type="domain" description="YrdC-like" evidence="15">
    <location>
        <begin position="5"/>
        <end position="190"/>
    </location>
</feature>
<dbReference type="GO" id="GO:0005524">
    <property type="term" value="F:ATP binding"/>
    <property type="evidence" value="ECO:0007669"/>
    <property type="project" value="UniProtKB-UniRule"/>
</dbReference>
<organism evidence="16">
    <name type="scientific">Flagellimonas sp. MMG031</name>
    <dbReference type="NCBI Taxonomy" id="3158549"/>
    <lineage>
        <taxon>Bacteria</taxon>
        <taxon>Pseudomonadati</taxon>
        <taxon>Bacteroidota</taxon>
        <taxon>Flavobacteriia</taxon>
        <taxon>Flavobacteriales</taxon>
        <taxon>Flavobacteriaceae</taxon>
        <taxon>Flagellimonas</taxon>
    </lineage>
</organism>
<reference evidence="16" key="1">
    <citation type="submission" date="2024-05" db="EMBL/GenBank/DDBJ databases">
        <title>Draft Genome Sequences of Flagellimonas sp. MMG031 and Marinobacter sp. MMG032 Isolated from the dinoflagellate Symbiodinium pilosum.</title>
        <authorList>
            <person name="Shikuma N.J."/>
            <person name="Farrell M.V."/>
        </authorList>
    </citation>
    <scope>NUCLEOTIDE SEQUENCE</scope>
    <source>
        <strain evidence="16">MMG031</strain>
    </source>
</reference>